<reference evidence="2 3" key="1">
    <citation type="submission" date="2019-07" db="EMBL/GenBank/DDBJ databases">
        <title>Whole genome shotgun sequence of Brevifollis gellanilyticus NBRC 108608.</title>
        <authorList>
            <person name="Hosoyama A."/>
            <person name="Uohara A."/>
            <person name="Ohji S."/>
            <person name="Ichikawa N."/>
        </authorList>
    </citation>
    <scope>NUCLEOTIDE SEQUENCE [LARGE SCALE GENOMIC DNA]</scope>
    <source>
        <strain evidence="2 3">NBRC 108608</strain>
    </source>
</reference>
<evidence type="ECO:0000256" key="1">
    <source>
        <dbReference type="SAM" id="MobiDB-lite"/>
    </source>
</evidence>
<dbReference type="RefSeq" id="WP_146849635.1">
    <property type="nucleotide sequence ID" value="NZ_BKAG01000007.1"/>
</dbReference>
<dbReference type="OrthoDB" id="206524at2"/>
<feature type="region of interest" description="Disordered" evidence="1">
    <location>
        <begin position="368"/>
        <end position="392"/>
    </location>
</feature>
<comment type="caution">
    <text evidence="2">The sequence shown here is derived from an EMBL/GenBank/DDBJ whole genome shotgun (WGS) entry which is preliminary data.</text>
</comment>
<gene>
    <name evidence="2" type="ORF">BGE01nite_13190</name>
</gene>
<keyword evidence="3" id="KW-1185">Reference proteome</keyword>
<name>A0A512M5L4_9BACT</name>
<dbReference type="EMBL" id="BKAG01000007">
    <property type="protein sequence ID" value="GEP42028.1"/>
    <property type="molecule type" value="Genomic_DNA"/>
</dbReference>
<evidence type="ECO:0000313" key="2">
    <source>
        <dbReference type="EMBL" id="GEP42028.1"/>
    </source>
</evidence>
<protein>
    <submittedName>
        <fullName evidence="2">Uncharacterized protein</fullName>
    </submittedName>
</protein>
<proteinExistence type="predicted"/>
<dbReference type="AlphaFoldDB" id="A0A512M5L4"/>
<accession>A0A512M5L4</accession>
<organism evidence="2 3">
    <name type="scientific">Brevifollis gellanilyticus</name>
    <dbReference type="NCBI Taxonomy" id="748831"/>
    <lineage>
        <taxon>Bacteria</taxon>
        <taxon>Pseudomonadati</taxon>
        <taxon>Verrucomicrobiota</taxon>
        <taxon>Verrucomicrobiia</taxon>
        <taxon>Verrucomicrobiales</taxon>
        <taxon>Verrucomicrobiaceae</taxon>
    </lineage>
</organism>
<evidence type="ECO:0000313" key="3">
    <source>
        <dbReference type="Proteomes" id="UP000321577"/>
    </source>
</evidence>
<dbReference type="Proteomes" id="UP000321577">
    <property type="component" value="Unassembled WGS sequence"/>
</dbReference>
<sequence length="392" mass="42715">MPYTPSNDPAVQNAATAIFAGLDGNNNVAAGATAFQDLMTDPNLTGRQKQAVCCEVGRAIVNQGVENARAEPKTLLRESNASTQFMTDYMSESASRFFDAVKGKAEDVGRNHQHTQPLNIHGHVQNHDAAVPDATRDLLNAFDSEKHKLSPDACEFMQACSSGIPGDIVGADRDAAEKRLAVNTLMLRGAINEISNDFGAIRGDNNASQSTRERAAMTCEASRSAMKFLTAQLDDFTEAINASPAAVALSQDDAFRQQMEQTSQQLGEADHATLQVGAHVGVGTTIKAALGRDNQSKLNDAEAKLQRREAKLADYLNRQRDNDQKRELKQDSLNNAANNPHVSDALKQKEVRDIQKLDQKGVRLDAKVQNQQQKVANSETRVDQLKTRIGRH</sequence>
<feature type="compositionally biased region" description="Polar residues" evidence="1">
    <location>
        <begin position="368"/>
        <end position="379"/>
    </location>
</feature>